<evidence type="ECO:0000256" key="1">
    <source>
        <dbReference type="SAM" id="Phobius"/>
    </source>
</evidence>
<dbReference type="RefSeq" id="WP_133289915.1">
    <property type="nucleotide sequence ID" value="NZ_SMSJ01000023.1"/>
</dbReference>
<protein>
    <recommendedName>
        <fullName evidence="2">Membrane protein 6-pyruvoyl-tetrahydropterin synthase-related domain-containing protein</fullName>
    </recommendedName>
</protein>
<organism evidence="3 4">
    <name type="scientific">Dankookia rubra</name>
    <dbReference type="NCBI Taxonomy" id="1442381"/>
    <lineage>
        <taxon>Bacteria</taxon>
        <taxon>Pseudomonadati</taxon>
        <taxon>Pseudomonadota</taxon>
        <taxon>Alphaproteobacteria</taxon>
        <taxon>Acetobacterales</taxon>
        <taxon>Roseomonadaceae</taxon>
        <taxon>Dankookia</taxon>
    </lineage>
</organism>
<keyword evidence="1" id="KW-0812">Transmembrane</keyword>
<evidence type="ECO:0000313" key="3">
    <source>
        <dbReference type="EMBL" id="TDH61309.1"/>
    </source>
</evidence>
<gene>
    <name evidence="3" type="ORF">E2C06_17555</name>
</gene>
<comment type="caution">
    <text evidence="3">The sequence shown here is derived from an EMBL/GenBank/DDBJ whole genome shotgun (WGS) entry which is preliminary data.</text>
</comment>
<keyword evidence="4" id="KW-1185">Reference proteome</keyword>
<feature type="domain" description="Membrane protein 6-pyruvoyl-tetrahydropterin synthase-related" evidence="2">
    <location>
        <begin position="83"/>
        <end position="399"/>
    </location>
</feature>
<dbReference type="InterPro" id="IPR018776">
    <property type="entry name" value="Membrane_prot_PTPS-rel_domain"/>
</dbReference>
<name>A0A4R5QF42_9PROT</name>
<dbReference type="EMBL" id="SMSJ01000023">
    <property type="protein sequence ID" value="TDH61309.1"/>
    <property type="molecule type" value="Genomic_DNA"/>
</dbReference>
<reference evidence="3 4" key="1">
    <citation type="journal article" date="2016" name="J. Microbiol.">
        <title>Dankookia rubra gen. nov., sp. nov., an alphaproteobacterium isolated from sediment of a shallow stream.</title>
        <authorList>
            <person name="Kim W.H."/>
            <person name="Kim D.H."/>
            <person name="Kang K."/>
            <person name="Ahn T.Y."/>
        </authorList>
    </citation>
    <scope>NUCLEOTIDE SEQUENCE [LARGE SCALE GENOMIC DNA]</scope>
    <source>
        <strain evidence="3 4">JCM30602</strain>
    </source>
</reference>
<evidence type="ECO:0000313" key="4">
    <source>
        <dbReference type="Proteomes" id="UP000295096"/>
    </source>
</evidence>
<dbReference type="AlphaFoldDB" id="A0A4R5QF42"/>
<feature type="transmembrane region" description="Helical" evidence="1">
    <location>
        <begin position="529"/>
        <end position="548"/>
    </location>
</feature>
<feature type="transmembrane region" description="Helical" evidence="1">
    <location>
        <begin position="186"/>
        <end position="215"/>
    </location>
</feature>
<evidence type="ECO:0000259" key="2">
    <source>
        <dbReference type="Pfam" id="PF10131"/>
    </source>
</evidence>
<feature type="transmembrane region" description="Helical" evidence="1">
    <location>
        <begin position="131"/>
        <end position="149"/>
    </location>
</feature>
<accession>A0A4R5QF42</accession>
<feature type="transmembrane region" description="Helical" evidence="1">
    <location>
        <begin position="347"/>
        <end position="368"/>
    </location>
</feature>
<proteinExistence type="predicted"/>
<feature type="transmembrane region" description="Helical" evidence="1">
    <location>
        <begin position="375"/>
        <end position="393"/>
    </location>
</feature>
<dbReference type="Proteomes" id="UP000295096">
    <property type="component" value="Unassembled WGS sequence"/>
</dbReference>
<keyword evidence="1" id="KW-0472">Membrane</keyword>
<feature type="transmembrane region" description="Helical" evidence="1">
    <location>
        <begin position="73"/>
        <end position="94"/>
    </location>
</feature>
<dbReference type="OrthoDB" id="7889025at2"/>
<sequence length="570" mass="60451">MTPSADQGTTWRVALLLALLLVATSAMSPLLGVPVHGRNFGHDSDYALTALSFMDAGWSAGRLWPRWVMETNFGLGGITFYTYPPVGYWAGALLRRVTGLDIPGTLALAVMLWRLVFLLGCFLWLRRHVAPGAALAAAALAALLPYPAVVNPWIRFAYAEVAGAAILPFLLLALERVAEGRDGRGMPALALAFAALAMTHLPTCALVAHLAPLYAWAYAGPRAAMRVLCGGIAGAGLAACFVLPAMGLLRDANFEGLEDGTWEGSLFLYGLPRGDSGWIQFLVIIWSAAALAGLATLAFRRLGGVATRGPLARAALLLLAVSAALMTVVTLPLWVVLPQLRSIEFPWRATTVLTLPLAAMAALALAGGRQAARRLVLGLGLACAVFAPAYLWARVAFGHPDWPRFLPPEERLARAVDSPRGVSSEHLPAWALANGWRMKWNGTETAPAPDPHPRPALPPGTQRLTAGYLVPEANGPLLLPQFWFPAWAAEDGKGEPVAVRPGKDGFLEVAVDRPVHDLRVHIAVTPWEWAGWAITGISAAGLLGFGLWRRRPGLAAAPALAAGGPGRVAG</sequence>
<feature type="transmembrane region" description="Helical" evidence="1">
    <location>
        <begin position="311"/>
        <end position="335"/>
    </location>
</feature>
<feature type="transmembrane region" description="Helical" evidence="1">
    <location>
        <begin position="106"/>
        <end position="125"/>
    </location>
</feature>
<feature type="transmembrane region" description="Helical" evidence="1">
    <location>
        <begin position="156"/>
        <end position="174"/>
    </location>
</feature>
<dbReference type="Pfam" id="PF10131">
    <property type="entry name" value="PTPS_related"/>
    <property type="match status" value="1"/>
</dbReference>
<feature type="transmembrane region" description="Helical" evidence="1">
    <location>
        <begin position="227"/>
        <end position="249"/>
    </location>
</feature>
<keyword evidence="1" id="KW-1133">Transmembrane helix</keyword>
<feature type="transmembrane region" description="Helical" evidence="1">
    <location>
        <begin position="278"/>
        <end position="299"/>
    </location>
</feature>